<protein>
    <submittedName>
        <fullName evidence="1">Vitellogenin 3, phosvitinless</fullName>
    </submittedName>
</protein>
<accession>A0A1A8Q515</accession>
<dbReference type="EMBL" id="HAEI01004395">
    <property type="protein sequence ID" value="SBR88591.1"/>
    <property type="molecule type" value="Transcribed_RNA"/>
</dbReference>
<gene>
    <name evidence="1" type="primary">VTG3</name>
</gene>
<reference evidence="1" key="2">
    <citation type="submission" date="2016-06" db="EMBL/GenBank/DDBJ databases">
        <title>The genome of a short-lived fish provides insights into sex chromosome evolution and the genetic control of aging.</title>
        <authorList>
            <person name="Reichwald K."/>
            <person name="Felder M."/>
            <person name="Petzold A."/>
            <person name="Koch P."/>
            <person name="Groth M."/>
            <person name="Platzer M."/>
        </authorList>
    </citation>
    <scope>NUCLEOTIDE SEQUENCE</scope>
    <source>
        <tissue evidence="1">Brain</tissue>
    </source>
</reference>
<evidence type="ECO:0000313" key="1">
    <source>
        <dbReference type="EMBL" id="SBR88591.1"/>
    </source>
</evidence>
<sequence length="62" mass="7251">PLHVESAAVQAMRLIAVRDPHTVRHKTRYLTYGDKIPFKFKILCFYDSVLNIPTHFYANLSF</sequence>
<organism evidence="1">
    <name type="scientific">Nothobranchius rachovii</name>
    <name type="common">bluefin notho</name>
    <dbReference type="NCBI Taxonomy" id="451742"/>
    <lineage>
        <taxon>Eukaryota</taxon>
        <taxon>Metazoa</taxon>
        <taxon>Chordata</taxon>
        <taxon>Craniata</taxon>
        <taxon>Vertebrata</taxon>
        <taxon>Euteleostomi</taxon>
        <taxon>Actinopterygii</taxon>
        <taxon>Neopterygii</taxon>
        <taxon>Teleostei</taxon>
        <taxon>Neoteleostei</taxon>
        <taxon>Acanthomorphata</taxon>
        <taxon>Ovalentaria</taxon>
        <taxon>Atherinomorphae</taxon>
        <taxon>Cyprinodontiformes</taxon>
        <taxon>Nothobranchiidae</taxon>
        <taxon>Nothobranchius</taxon>
    </lineage>
</organism>
<reference evidence="1" key="1">
    <citation type="submission" date="2016-05" db="EMBL/GenBank/DDBJ databases">
        <authorList>
            <person name="Lavstsen T."/>
            <person name="Jespersen J.S."/>
        </authorList>
    </citation>
    <scope>NUCLEOTIDE SEQUENCE</scope>
    <source>
        <tissue evidence="1">Brain</tissue>
    </source>
</reference>
<feature type="non-terminal residue" evidence="1">
    <location>
        <position position="1"/>
    </location>
</feature>
<feature type="non-terminal residue" evidence="1">
    <location>
        <position position="62"/>
    </location>
</feature>
<dbReference type="AlphaFoldDB" id="A0A1A8Q515"/>
<name>A0A1A8Q515_9TELE</name>
<proteinExistence type="predicted"/>